<dbReference type="Pfam" id="PF00990">
    <property type="entry name" value="GGDEF"/>
    <property type="match status" value="1"/>
</dbReference>
<dbReference type="InterPro" id="IPR003018">
    <property type="entry name" value="GAF"/>
</dbReference>
<evidence type="ECO:0000313" key="4">
    <source>
        <dbReference type="Proteomes" id="UP000008635"/>
    </source>
</evidence>
<dbReference type="Gene3D" id="3.30.70.270">
    <property type="match status" value="1"/>
</dbReference>
<keyword evidence="4" id="KW-1185">Reference proteome</keyword>
<evidence type="ECO:0000259" key="1">
    <source>
        <dbReference type="PROSITE" id="PS50883"/>
    </source>
</evidence>
<evidence type="ECO:0000313" key="3">
    <source>
        <dbReference type="EMBL" id="ADV65808.1"/>
    </source>
</evidence>
<dbReference type="EMBL" id="CP002454">
    <property type="protein sequence ID" value="ADV65808.1"/>
    <property type="molecule type" value="Genomic_DNA"/>
</dbReference>
<reference evidence="4" key="2">
    <citation type="submission" date="2011-01" db="EMBL/GenBank/DDBJ databases">
        <title>The complete genome of Deinococcus maricopensis DSM 21211.</title>
        <authorList>
            <consortium name="US DOE Joint Genome Institute (JGI-PGF)"/>
            <person name="Lucas S."/>
            <person name="Copeland A."/>
            <person name="Lapidus A."/>
            <person name="Goodwin L."/>
            <person name="Pitluck S."/>
            <person name="Kyrpides N."/>
            <person name="Mavromatis K."/>
            <person name="Pagani I."/>
            <person name="Ivanova N."/>
            <person name="Ovchinnikova G."/>
            <person name="Zeytun A."/>
            <person name="Detter J.C."/>
            <person name="Han C."/>
            <person name="Land M."/>
            <person name="Hauser L."/>
            <person name="Markowitz V."/>
            <person name="Cheng J.-F."/>
            <person name="Hugenholtz P."/>
            <person name="Woyke T."/>
            <person name="Wu D."/>
            <person name="Pukall R."/>
            <person name="Gehrich-Schroeter G."/>
            <person name="Brambilla E."/>
            <person name="Klenk H.-P."/>
            <person name="Eisen J.A."/>
        </authorList>
    </citation>
    <scope>NUCLEOTIDE SEQUENCE [LARGE SCALE GENOMIC DNA]</scope>
    <source>
        <strain evidence="4">DSM 21211 / LMG 22137 / NRRL B-23946 / LB-34</strain>
    </source>
</reference>
<proteinExistence type="predicted"/>
<dbReference type="SUPFAM" id="SSF55781">
    <property type="entry name" value="GAF domain-like"/>
    <property type="match status" value="1"/>
</dbReference>
<dbReference type="InterPro" id="IPR029787">
    <property type="entry name" value="Nucleotide_cyclase"/>
</dbReference>
<dbReference type="KEGG" id="dmr:Deima_0144"/>
<dbReference type="OrthoDB" id="9759607at2"/>
<name>E8U3D7_DEIML</name>
<dbReference type="SUPFAM" id="SSF55073">
    <property type="entry name" value="Nucleotide cyclase"/>
    <property type="match status" value="1"/>
</dbReference>
<evidence type="ECO:0000259" key="2">
    <source>
        <dbReference type="PROSITE" id="PS50887"/>
    </source>
</evidence>
<dbReference type="PROSITE" id="PS50887">
    <property type="entry name" value="GGDEF"/>
    <property type="match status" value="1"/>
</dbReference>
<dbReference type="RefSeq" id="WP_013555313.1">
    <property type="nucleotide sequence ID" value="NC_014958.1"/>
</dbReference>
<dbReference type="PANTHER" id="PTHR44757">
    <property type="entry name" value="DIGUANYLATE CYCLASE DGCP"/>
    <property type="match status" value="1"/>
</dbReference>
<reference evidence="3 4" key="1">
    <citation type="journal article" date="2011" name="Stand. Genomic Sci.">
        <title>Complete genome sequence of Deinococcus maricopensis type strain (LB-34).</title>
        <authorList>
            <person name="Pukall R."/>
            <person name="Zeytun A."/>
            <person name="Lucas S."/>
            <person name="Lapidus A."/>
            <person name="Hammon N."/>
            <person name="Deshpande S."/>
            <person name="Nolan M."/>
            <person name="Cheng J.F."/>
            <person name="Pitluck S."/>
            <person name="Liolios K."/>
            <person name="Pagani I."/>
            <person name="Mikhailova N."/>
            <person name="Ivanova N."/>
            <person name="Mavromatis K."/>
            <person name="Pati A."/>
            <person name="Tapia R."/>
            <person name="Han C."/>
            <person name="Goodwin L."/>
            <person name="Chen A."/>
            <person name="Palaniappan K."/>
            <person name="Land M."/>
            <person name="Hauser L."/>
            <person name="Chang Y.J."/>
            <person name="Jeffries C.D."/>
            <person name="Brambilla E.M."/>
            <person name="Rohde M."/>
            <person name="Goker M."/>
            <person name="Detter J.C."/>
            <person name="Woyke T."/>
            <person name="Bristow J."/>
            <person name="Eisen J.A."/>
            <person name="Markowitz V."/>
            <person name="Hugenholtz P."/>
            <person name="Kyrpides N.C."/>
            <person name="Klenk H.P."/>
        </authorList>
    </citation>
    <scope>NUCLEOTIDE SEQUENCE [LARGE SCALE GENOMIC DNA]</scope>
    <source>
        <strain evidence="4">DSM 21211 / LMG 22137 / NRRL B-23946 / LB-34</strain>
    </source>
</reference>
<dbReference type="FunFam" id="3.30.70.270:FF:000001">
    <property type="entry name" value="Diguanylate cyclase domain protein"/>
    <property type="match status" value="1"/>
</dbReference>
<dbReference type="CDD" id="cd01949">
    <property type="entry name" value="GGDEF"/>
    <property type="match status" value="1"/>
</dbReference>
<dbReference type="STRING" id="709986.Deima_0144"/>
<gene>
    <name evidence="3" type="ordered locus">Deima_0144</name>
</gene>
<feature type="domain" description="GGDEF" evidence="2">
    <location>
        <begin position="206"/>
        <end position="339"/>
    </location>
</feature>
<dbReference type="Gene3D" id="3.30.450.40">
    <property type="match status" value="1"/>
</dbReference>
<dbReference type="InterPro" id="IPR000160">
    <property type="entry name" value="GGDEF_dom"/>
</dbReference>
<sequence length="596" mass="66135">MSYPTPLNDAQRLAVLQRYHILDSLPEEEFDRITRLTQRLLNTPVVTINLIDVDRGWFKSRQGLTLTQIPRAHSICAYTILTHGVLSVPDLRADPRFRQYPLIRESGVRAYIGAPLITPDGYAIGTLCAHDVKPRTFTPEEQTLLADLAAIVMDELELRRNVLTWQRAEARTAHQAHHDALTGLPNRLLLKDRADLAFRHAHRRGTIAAMLVVDLDGFKTINDTYGHLVGDEVLRLTAERLRDALRAEDTVARFGGDEFVVLLSELRDPLNAARVAQQLLDAIEPPMHFEDHEVQLHASVGIALYPTDARSFEELLRAADTAMYGAKRKGRAQVCFHTEAMSSAATDKLRFRQRFTAAIASGELRLHYQPQVDLRSGRVIGMEALLRWPQPDGSWVPPQQFIPLAEETGLIVPLGAWALREACAQLALWHAQGHHDWHVSVNVSVKQWSAPGFMSIVRDALTTSGVSPGHLILEVTESVLIWDVPGVRSVLNAIEALGVRVALDDFGTGYSNLSRLMHVHLSQLKVTPTLMAPVPEADRAARMMSSVISLGRQLSAAVVGEGVETELQRHTLLELGCEIGQGYLFGPPAPPEALRL</sequence>
<accession>E8U3D7</accession>
<dbReference type="SMART" id="SM00065">
    <property type="entry name" value="GAF"/>
    <property type="match status" value="1"/>
</dbReference>
<dbReference type="PANTHER" id="PTHR44757:SF2">
    <property type="entry name" value="BIOFILM ARCHITECTURE MAINTENANCE PROTEIN MBAA"/>
    <property type="match status" value="1"/>
</dbReference>
<feature type="domain" description="EAL" evidence="1">
    <location>
        <begin position="348"/>
        <end position="596"/>
    </location>
</feature>
<dbReference type="InterPro" id="IPR052155">
    <property type="entry name" value="Biofilm_reg_signaling"/>
</dbReference>
<dbReference type="SMART" id="SM00267">
    <property type="entry name" value="GGDEF"/>
    <property type="match status" value="1"/>
</dbReference>
<dbReference type="InterPro" id="IPR001633">
    <property type="entry name" value="EAL_dom"/>
</dbReference>
<protein>
    <submittedName>
        <fullName evidence="3">Diguanylate cyclase/phosphodiesterase with GAF sensor</fullName>
    </submittedName>
</protein>
<dbReference type="HOGENOM" id="CLU_000445_70_50_0"/>
<dbReference type="SMART" id="SM00052">
    <property type="entry name" value="EAL"/>
    <property type="match status" value="1"/>
</dbReference>
<dbReference type="SUPFAM" id="SSF141868">
    <property type="entry name" value="EAL domain-like"/>
    <property type="match status" value="1"/>
</dbReference>
<dbReference type="NCBIfam" id="TIGR00254">
    <property type="entry name" value="GGDEF"/>
    <property type="match status" value="1"/>
</dbReference>
<dbReference type="InterPro" id="IPR035919">
    <property type="entry name" value="EAL_sf"/>
</dbReference>
<organism evidence="3 4">
    <name type="scientific">Deinococcus maricopensis (strain DSM 21211 / LMG 22137 / NRRL B-23946 / LB-34)</name>
    <dbReference type="NCBI Taxonomy" id="709986"/>
    <lineage>
        <taxon>Bacteria</taxon>
        <taxon>Thermotogati</taxon>
        <taxon>Deinococcota</taxon>
        <taxon>Deinococci</taxon>
        <taxon>Deinococcales</taxon>
        <taxon>Deinococcaceae</taxon>
        <taxon>Deinococcus</taxon>
    </lineage>
</organism>
<dbReference type="InterPro" id="IPR029016">
    <property type="entry name" value="GAF-like_dom_sf"/>
</dbReference>
<dbReference type="AlphaFoldDB" id="E8U3D7"/>
<dbReference type="PROSITE" id="PS50883">
    <property type="entry name" value="EAL"/>
    <property type="match status" value="1"/>
</dbReference>
<dbReference type="Pfam" id="PF00563">
    <property type="entry name" value="EAL"/>
    <property type="match status" value="1"/>
</dbReference>
<dbReference type="Proteomes" id="UP000008635">
    <property type="component" value="Chromosome"/>
</dbReference>
<dbReference type="InterPro" id="IPR043128">
    <property type="entry name" value="Rev_trsase/Diguanyl_cyclase"/>
</dbReference>
<dbReference type="CDD" id="cd01948">
    <property type="entry name" value="EAL"/>
    <property type="match status" value="1"/>
</dbReference>
<dbReference type="Pfam" id="PF01590">
    <property type="entry name" value="GAF"/>
    <property type="match status" value="1"/>
</dbReference>
<dbReference type="eggNOG" id="COG5001">
    <property type="taxonomic scope" value="Bacteria"/>
</dbReference>
<dbReference type="Gene3D" id="3.20.20.450">
    <property type="entry name" value="EAL domain"/>
    <property type="match status" value="1"/>
</dbReference>